<feature type="repeat" description="WD" evidence="5">
    <location>
        <begin position="232"/>
        <end position="263"/>
    </location>
</feature>
<reference evidence="8 9" key="1">
    <citation type="submission" date="2023-01" db="EMBL/GenBank/DDBJ databases">
        <title>Analysis of 21 Apiospora genomes using comparative genomics revels a genus with tremendous synthesis potential of carbohydrate active enzymes and secondary metabolites.</title>
        <authorList>
            <person name="Sorensen T."/>
        </authorList>
    </citation>
    <scope>NUCLEOTIDE SEQUENCE [LARGE SCALE GENOMIC DNA]</scope>
    <source>
        <strain evidence="8 9">CBS 33761</strain>
    </source>
</reference>
<dbReference type="Gene3D" id="3.10.20.870">
    <property type="entry name" value="PFU (PLAA family ubiquitin binding), C-terminal domain"/>
    <property type="match status" value="1"/>
</dbReference>
<proteinExistence type="predicted"/>
<dbReference type="Gene3D" id="2.130.10.10">
    <property type="entry name" value="YVTN repeat-like/Quinoprotein amine dehydrogenase"/>
    <property type="match status" value="1"/>
</dbReference>
<dbReference type="InterPro" id="IPR001680">
    <property type="entry name" value="WD40_rpt"/>
</dbReference>
<comment type="caution">
    <text evidence="8">The sequence shown here is derived from an EMBL/GenBank/DDBJ whole genome shotgun (WGS) entry which is preliminary data.</text>
</comment>
<evidence type="ECO:0000256" key="3">
    <source>
        <dbReference type="ARBA" id="ARBA00022574"/>
    </source>
</evidence>
<evidence type="ECO:0000259" key="6">
    <source>
        <dbReference type="PROSITE" id="PS51394"/>
    </source>
</evidence>
<evidence type="ECO:0000256" key="1">
    <source>
        <dbReference type="ARBA" id="ARBA00004496"/>
    </source>
</evidence>
<dbReference type="InterPro" id="IPR038122">
    <property type="entry name" value="PFU_sf"/>
</dbReference>
<dbReference type="PROSITE" id="PS50294">
    <property type="entry name" value="WD_REPEATS_REGION"/>
    <property type="match status" value="3"/>
</dbReference>
<dbReference type="PROSITE" id="PS51396">
    <property type="entry name" value="PUL"/>
    <property type="match status" value="1"/>
</dbReference>
<accession>A0ABR1S126</accession>
<evidence type="ECO:0000313" key="9">
    <source>
        <dbReference type="Proteomes" id="UP001444661"/>
    </source>
</evidence>
<feature type="repeat" description="WD" evidence="5">
    <location>
        <begin position="10"/>
        <end position="40"/>
    </location>
</feature>
<dbReference type="InterPro" id="IPR011989">
    <property type="entry name" value="ARM-like"/>
</dbReference>
<dbReference type="InterPro" id="IPR036322">
    <property type="entry name" value="WD40_repeat_dom_sf"/>
</dbReference>
<sequence>MADFKLSAQLVGHESDVRDLVFPTSDLVLSASRDHTVRAWRRSPTNPPSYEPTIANQIHEYVNSVTFVPPVIRIPRRAGCLWWQGSLLRSTLSDNAERLLPGHANNVCSLAAAPNGEYVVSGSWDHTARVWSTKKWESEVTLGGHEGAVWDVLALSEAIVVTACADKNIRLYDLRQATAGQAAPRSTIVTPDVVRGLCQVPSGHPSGAEIASSHNDGIIRLWKLSGQQVGELRGHDSFVYRLATLPTGEIVSAAEDRTVRVWNGFDCVQTITHPAISVWTVAVCPESGDLVTGTSDGIARVFTRSADRVASAEVIEMFEEAIKTSSIPQQQMGDINKEKLPGPEFLQSRSGTKEGQVQMIREANGSITAHTWSMGAQSWVNVGTVVDSASSSGRKTEYQGKMYDFVFDVAIEEGQPSLKLPYNLSDNPYETATKFINDNELSLNYLDQVAQFITQNTQGATIGESSGSGGADPMGTEARYRPGEGAASTGGRYLPQKEYLDITSAKYEPIFKKILSINSNLVAAGRKDFSLNPSAQTSLDTIRKSLESNKPVTNEDAVELLVMMCTQWDYADRLAPLDVLRCTSTSPVVATYNKPGLGSVIEIAGAAALDGVPAGSQPNENCAMMAFRTVANLFATSEGRKLLASEASRVADLMERVLGIKGGQAIGPHNRNMQLALSTMVMNYAVMAVKQTGSVPKDVQKRFMTGLSQILRDQADGEVLFRAAVAAGTFVTAVGKEDAKELSSAVAIAKDRSSDPRVKDAAAECIILLQ</sequence>
<feature type="domain" description="PFU" evidence="6">
    <location>
        <begin position="371"/>
        <end position="467"/>
    </location>
</feature>
<dbReference type="InterPro" id="IPR013535">
    <property type="entry name" value="PUL_dom"/>
</dbReference>
<dbReference type="InterPro" id="IPR015155">
    <property type="entry name" value="PFU"/>
</dbReference>
<evidence type="ECO:0000256" key="2">
    <source>
        <dbReference type="ARBA" id="ARBA00022490"/>
    </source>
</evidence>
<dbReference type="Pfam" id="PF00400">
    <property type="entry name" value="WD40"/>
    <property type="match status" value="5"/>
</dbReference>
<comment type="subcellular location">
    <subcellularLocation>
        <location evidence="1">Cytoplasm</location>
    </subcellularLocation>
</comment>
<dbReference type="EMBL" id="JAQQWK010000011">
    <property type="protein sequence ID" value="KAK8023708.1"/>
    <property type="molecule type" value="Genomic_DNA"/>
</dbReference>
<dbReference type="SUPFAM" id="SSF50978">
    <property type="entry name" value="WD40 repeat-like"/>
    <property type="match status" value="1"/>
</dbReference>
<name>A0ABR1S126_9PEZI</name>
<dbReference type="Pfam" id="PF09070">
    <property type="entry name" value="PFU"/>
    <property type="match status" value="1"/>
</dbReference>
<dbReference type="Proteomes" id="UP001444661">
    <property type="component" value="Unassembled WGS sequence"/>
</dbReference>
<dbReference type="PROSITE" id="PS50082">
    <property type="entry name" value="WD_REPEATS_2"/>
    <property type="match status" value="3"/>
</dbReference>
<organism evidence="8 9">
    <name type="scientific">Apiospora rasikravindrae</name>
    <dbReference type="NCBI Taxonomy" id="990691"/>
    <lineage>
        <taxon>Eukaryota</taxon>
        <taxon>Fungi</taxon>
        <taxon>Dikarya</taxon>
        <taxon>Ascomycota</taxon>
        <taxon>Pezizomycotina</taxon>
        <taxon>Sordariomycetes</taxon>
        <taxon>Xylariomycetidae</taxon>
        <taxon>Amphisphaeriales</taxon>
        <taxon>Apiosporaceae</taxon>
        <taxon>Apiospora</taxon>
    </lineage>
</organism>
<evidence type="ECO:0000256" key="4">
    <source>
        <dbReference type="ARBA" id="ARBA00022737"/>
    </source>
</evidence>
<protein>
    <submittedName>
        <fullName evidence="8">Ubiquitin homeostasis protein lub1</fullName>
    </submittedName>
</protein>
<gene>
    <name evidence="8" type="ORF">PG993_011774</name>
</gene>
<keyword evidence="9" id="KW-1185">Reference proteome</keyword>
<dbReference type="CDD" id="cd00200">
    <property type="entry name" value="WD40"/>
    <property type="match status" value="1"/>
</dbReference>
<feature type="domain" description="PUL" evidence="7">
    <location>
        <begin position="492"/>
        <end position="768"/>
    </location>
</feature>
<keyword evidence="3 5" id="KW-0853">WD repeat</keyword>
<keyword evidence="2" id="KW-0963">Cytoplasm</keyword>
<dbReference type="PANTHER" id="PTHR19849">
    <property type="entry name" value="PHOSPHOLIPASE A-2-ACTIVATING PROTEIN"/>
    <property type="match status" value="1"/>
</dbReference>
<dbReference type="PANTHER" id="PTHR19849:SF0">
    <property type="entry name" value="PHOSPHOLIPASE A-2-ACTIVATING PROTEIN"/>
    <property type="match status" value="1"/>
</dbReference>
<dbReference type="InterPro" id="IPR015943">
    <property type="entry name" value="WD40/YVTN_repeat-like_dom_sf"/>
</dbReference>
<evidence type="ECO:0000259" key="7">
    <source>
        <dbReference type="PROSITE" id="PS51396"/>
    </source>
</evidence>
<dbReference type="Pfam" id="PF08324">
    <property type="entry name" value="PUL"/>
    <property type="match status" value="1"/>
</dbReference>
<feature type="repeat" description="WD" evidence="5">
    <location>
        <begin position="100"/>
        <end position="141"/>
    </location>
</feature>
<evidence type="ECO:0000313" key="8">
    <source>
        <dbReference type="EMBL" id="KAK8023708.1"/>
    </source>
</evidence>
<evidence type="ECO:0000256" key="5">
    <source>
        <dbReference type="PROSITE-ProRule" id="PRU00221"/>
    </source>
</evidence>
<keyword evidence="4" id="KW-0677">Repeat</keyword>
<dbReference type="PROSITE" id="PS51394">
    <property type="entry name" value="PFU"/>
    <property type="match status" value="1"/>
</dbReference>
<dbReference type="Gene3D" id="1.25.10.10">
    <property type="entry name" value="Leucine-rich Repeat Variant"/>
    <property type="match status" value="1"/>
</dbReference>
<dbReference type="SMART" id="SM00320">
    <property type="entry name" value="WD40"/>
    <property type="match status" value="6"/>
</dbReference>